<name>A0A6J5H4E0_9BURK</name>
<keyword evidence="7" id="KW-1185">Reference proteome</keyword>
<feature type="binding site" evidence="5">
    <location>
        <position position="191"/>
    </location>
    <ligand>
        <name>substrate</name>
    </ligand>
</feature>
<dbReference type="GO" id="GO:0004555">
    <property type="term" value="F:alpha,alpha-trehalase activity"/>
    <property type="evidence" value="ECO:0007669"/>
    <property type="project" value="UniProtKB-UniRule"/>
</dbReference>
<evidence type="ECO:0000256" key="2">
    <source>
        <dbReference type="ARBA" id="ARBA00022764"/>
    </source>
</evidence>
<evidence type="ECO:0000256" key="4">
    <source>
        <dbReference type="ARBA" id="ARBA00023295"/>
    </source>
</evidence>
<dbReference type="AlphaFoldDB" id="A0A6J5H4E0"/>
<dbReference type="FunFam" id="1.50.10.10:FF:000003">
    <property type="entry name" value="Cytoplasmic trehalase"/>
    <property type="match status" value="1"/>
</dbReference>
<keyword evidence="2 5" id="KW-0574">Periplasm</keyword>
<dbReference type="InterPro" id="IPR018232">
    <property type="entry name" value="Glyco_hydro_37_CS"/>
</dbReference>
<accession>A0A6J5H4E0</accession>
<keyword evidence="1 5" id="KW-0732">Signal</keyword>
<dbReference type="GO" id="GO:0005993">
    <property type="term" value="P:trehalose catabolic process"/>
    <property type="evidence" value="ECO:0007669"/>
    <property type="project" value="InterPro"/>
</dbReference>
<gene>
    <name evidence="6" type="primary">treA_2</name>
    <name evidence="5" type="synonym">treA</name>
    <name evidence="6" type="ORF">LMG27177_06639</name>
</gene>
<feature type="active site" description="Proton donor/acceptor" evidence="5">
    <location>
        <position position="534"/>
    </location>
</feature>
<evidence type="ECO:0000313" key="7">
    <source>
        <dbReference type="Proteomes" id="UP000494252"/>
    </source>
</evidence>
<dbReference type="PROSITE" id="PS00927">
    <property type="entry name" value="TREHALASE_1"/>
    <property type="match status" value="1"/>
</dbReference>
<feature type="binding site" evidence="5">
    <location>
        <position position="550"/>
    </location>
    <ligand>
        <name>substrate</name>
    </ligand>
</feature>
<reference evidence="6 7" key="1">
    <citation type="submission" date="2020-04" db="EMBL/GenBank/DDBJ databases">
        <authorList>
            <person name="De Canck E."/>
        </authorList>
    </citation>
    <scope>NUCLEOTIDE SEQUENCE [LARGE SCALE GENOMIC DNA]</scope>
    <source>
        <strain evidence="6 7">LMG 27177</strain>
    </source>
</reference>
<dbReference type="GO" id="GO:0042597">
    <property type="term" value="C:periplasmic space"/>
    <property type="evidence" value="ECO:0007669"/>
    <property type="project" value="UniProtKB-SubCell"/>
</dbReference>
<evidence type="ECO:0000313" key="6">
    <source>
        <dbReference type="EMBL" id="CAB3808773.1"/>
    </source>
</evidence>
<dbReference type="InterPro" id="IPR023720">
    <property type="entry name" value="Trehalase_periplasmic"/>
</dbReference>
<dbReference type="InterPro" id="IPR008928">
    <property type="entry name" value="6-hairpin_glycosidase_sf"/>
</dbReference>
<dbReference type="Proteomes" id="UP000494252">
    <property type="component" value="Unassembled WGS sequence"/>
</dbReference>
<dbReference type="PROSITE" id="PS00928">
    <property type="entry name" value="TREHALASE_2"/>
    <property type="match status" value="1"/>
</dbReference>
<feature type="active site" description="Proton donor/acceptor" evidence="5">
    <location>
        <position position="351"/>
    </location>
</feature>
<comment type="function">
    <text evidence="5">Provides the cells with the ability to utilize trehalose at high osmolarity by splitting it into glucose molecules that can subsequently be taken up by the phosphotransferase-mediated uptake system.</text>
</comment>
<dbReference type="NCBIfam" id="NF009774">
    <property type="entry name" value="PRK13271.1"/>
    <property type="match status" value="1"/>
</dbReference>
<organism evidence="6 7">
    <name type="scientific">Paraburkholderia fynbosensis</name>
    <dbReference type="NCBI Taxonomy" id="1200993"/>
    <lineage>
        <taxon>Bacteria</taxon>
        <taxon>Pseudomonadati</taxon>
        <taxon>Pseudomonadota</taxon>
        <taxon>Betaproteobacteria</taxon>
        <taxon>Burkholderiales</taxon>
        <taxon>Burkholderiaceae</taxon>
        <taxon>Paraburkholderia</taxon>
    </lineage>
</organism>
<dbReference type="PANTHER" id="PTHR23403:SF1">
    <property type="entry name" value="TREHALASE"/>
    <property type="match status" value="1"/>
</dbReference>
<dbReference type="RefSeq" id="WP_175165689.1">
    <property type="nucleotide sequence ID" value="NZ_CADIKI010000027.1"/>
</dbReference>
<comment type="subcellular location">
    <subcellularLocation>
        <location evidence="5">Periplasm</location>
    </subcellularLocation>
</comment>
<proteinExistence type="inferred from homology"/>
<feature type="binding site" evidence="5">
    <location>
        <position position="349"/>
    </location>
    <ligand>
        <name>substrate</name>
    </ligand>
</feature>
<comment type="caution">
    <text evidence="5">Lacks conserved residue(s) required for the propagation of feature annotation.</text>
</comment>
<dbReference type="Pfam" id="PF01204">
    <property type="entry name" value="Trehalase"/>
    <property type="match status" value="1"/>
</dbReference>
<dbReference type="GO" id="GO:0071474">
    <property type="term" value="P:cellular hyperosmotic response"/>
    <property type="evidence" value="ECO:0007669"/>
    <property type="project" value="InterPro"/>
</dbReference>
<evidence type="ECO:0000256" key="3">
    <source>
        <dbReference type="ARBA" id="ARBA00022801"/>
    </source>
</evidence>
<feature type="binding site" evidence="5">
    <location>
        <begin position="198"/>
        <end position="199"/>
    </location>
    <ligand>
        <name>substrate</name>
    </ligand>
</feature>
<feature type="binding site" evidence="5">
    <location>
        <begin position="244"/>
        <end position="246"/>
    </location>
    <ligand>
        <name>substrate</name>
    </ligand>
</feature>
<dbReference type="PRINTS" id="PR00744">
    <property type="entry name" value="GLHYDRLASE37"/>
</dbReference>
<keyword evidence="4 5" id="KW-0326">Glycosidase</keyword>
<keyword evidence="3 5" id="KW-0378">Hydrolase</keyword>
<dbReference type="EC" id="3.2.1.28" evidence="5"/>
<dbReference type="Gene3D" id="1.50.10.10">
    <property type="match status" value="1"/>
</dbReference>
<dbReference type="PANTHER" id="PTHR23403">
    <property type="entry name" value="TREHALASE"/>
    <property type="match status" value="1"/>
</dbReference>
<feature type="binding site" evidence="5">
    <location>
        <position position="235"/>
    </location>
    <ligand>
        <name>substrate</name>
    </ligand>
</feature>
<comment type="similarity">
    <text evidence="5">Belongs to the glycosyl hydrolase 37 family.</text>
</comment>
<sequence>MSIQSQSRTGAASANDARFLDPSLQPSAWRLAARLSRSRHRITQQRSLTAVSAACIASLALASAACLADTQVGAALPPAPDILYGDLFVAVQTAQIFSDQKTFVDSTPKENPATIVQLYEAQKGQPGFSLLAFVNQYFTPPPDQSLTPPPNQSLREHIDWLWAGLTRTTTSAPDYSSLIPLPKPYVVPGGRFREGYYWDTYFTMLGLQESGHEDLVDNMLDNFAYMIDTFGHIPNGNRTYYLSRSQPPFYSYMVELAAQKEGNKVYQKYLPALRKEYAYWMQGASSTARGSATRNVVVLRDGTVLNRYWDELDTPRNESYIEDVQTAQQASGRPANEVYRDLRATAESGWDFSSRWFGDNQNLSTVRTTSIIPVDLNSLLFHLETTIVRGCTINRDFACVAQFVGYAARRAEGINRYLWNDKGYYGDYDWQLGKIRDNQTPAMLYPLMAAVAWPDRAWKTARTVQSVLLKDGGLTTSTYNTTQQWDAPNGWAPLHWIAIQGLKRYGRADLAKPIGTRFLADVENVYKTQQKLVEKYVVEGAGEGGGGGGEYPLQDGFGWTNGVTLMLLDMYGNGQ</sequence>
<dbReference type="EMBL" id="CADIKI010000027">
    <property type="protein sequence ID" value="CAB3808773.1"/>
    <property type="molecule type" value="Genomic_DNA"/>
</dbReference>
<dbReference type="SUPFAM" id="SSF48208">
    <property type="entry name" value="Six-hairpin glycosidases"/>
    <property type="match status" value="1"/>
</dbReference>
<dbReference type="HAMAP" id="MF_01060">
    <property type="entry name" value="Peripl_trehalase"/>
    <property type="match status" value="1"/>
</dbReference>
<dbReference type="InterPro" id="IPR012341">
    <property type="entry name" value="6hp_glycosidase-like_sf"/>
</dbReference>
<dbReference type="NCBIfam" id="NF009773">
    <property type="entry name" value="PRK13270.1"/>
    <property type="match status" value="1"/>
</dbReference>
<dbReference type="InterPro" id="IPR001661">
    <property type="entry name" value="Glyco_hydro_37"/>
</dbReference>
<protein>
    <recommendedName>
        <fullName evidence="5">Periplasmic trehalase</fullName>
        <ecNumber evidence="5">3.2.1.28</ecNumber>
    </recommendedName>
    <alternativeName>
        <fullName evidence="5">Alpha,alpha-trehalase</fullName>
    </alternativeName>
    <alternativeName>
        <fullName evidence="5">Alpha,alpha-trehalose glucohydrolase</fullName>
    </alternativeName>
</protein>
<evidence type="ECO:0000256" key="5">
    <source>
        <dbReference type="HAMAP-Rule" id="MF_01060"/>
    </source>
</evidence>
<comment type="catalytic activity">
    <reaction evidence="5">
        <text>alpha,alpha-trehalose + H2O = alpha-D-glucose + beta-D-glucose</text>
        <dbReference type="Rhea" id="RHEA:32675"/>
        <dbReference type="ChEBI" id="CHEBI:15377"/>
        <dbReference type="ChEBI" id="CHEBI:15903"/>
        <dbReference type="ChEBI" id="CHEBI:16551"/>
        <dbReference type="ChEBI" id="CHEBI:17925"/>
        <dbReference type="EC" id="3.2.1.28"/>
    </reaction>
</comment>
<evidence type="ECO:0000256" key="1">
    <source>
        <dbReference type="ARBA" id="ARBA00022729"/>
    </source>
</evidence>